<proteinExistence type="predicted"/>
<reference evidence="4 5" key="2">
    <citation type="submission" date="2016-09" db="EMBL/GenBank/DDBJ databases">
        <authorList>
            <person name="Kumanski S."/>
            <person name="Beatrice B."/>
        </authorList>
    </citation>
    <scope>NUCLEOTIDE SEQUENCE [LARGE SCALE GENOMIC DNA]</scope>
    <source>
        <strain evidence="4">Mankind</strain>
    </source>
</reference>
<protein>
    <submittedName>
        <fullName evidence="2">Glutamate dehydrogenase</fullName>
        <ecNumber evidence="2">1.4.1.2</ecNumber>
    </submittedName>
</protein>
<evidence type="ECO:0000313" key="2">
    <source>
        <dbReference type="EMBL" id="SBN18439.1"/>
    </source>
</evidence>
<dbReference type="InterPro" id="IPR046346">
    <property type="entry name" value="Aminoacid_DH-like_N_sf"/>
</dbReference>
<dbReference type="GO" id="GO:0004352">
    <property type="term" value="F:glutamate dehydrogenase (NAD+) activity"/>
    <property type="evidence" value="ECO:0007669"/>
    <property type="project" value="UniProtKB-EC"/>
</dbReference>
<dbReference type="EMBL" id="LT591897">
    <property type="protein sequence ID" value="SBQ21009.1"/>
    <property type="molecule type" value="Genomic_DNA"/>
</dbReference>
<gene>
    <name evidence="4" type="ORF">ESCNG_250017</name>
    <name evidence="3" type="ORF">WHOF_01217C</name>
    <name evidence="2" type="ORF">WHOF_01640</name>
</gene>
<evidence type="ECO:0000313" key="4">
    <source>
        <dbReference type="EMBL" id="SCW12514.1"/>
    </source>
</evidence>
<dbReference type="SUPFAM" id="SSF53223">
    <property type="entry name" value="Aminoacid dehydrogenase-like, N-terminal domain"/>
    <property type="match status" value="1"/>
</dbReference>
<evidence type="ECO:0000313" key="5">
    <source>
        <dbReference type="Proteomes" id="UP000182484"/>
    </source>
</evidence>
<feature type="region of interest" description="Disordered" evidence="1">
    <location>
        <begin position="109"/>
        <end position="136"/>
    </location>
</feature>
<dbReference type="EMBL" id="FMTB01000018">
    <property type="protein sequence ID" value="SCW12514.1"/>
    <property type="molecule type" value="Genomic_DNA"/>
</dbReference>
<dbReference type="Proteomes" id="UP000182484">
    <property type="component" value="Unassembled WGS sequence"/>
</dbReference>
<dbReference type="Proteomes" id="UP000239837">
    <property type="component" value="Chromosome"/>
</dbReference>
<evidence type="ECO:0000313" key="3">
    <source>
        <dbReference type="EMBL" id="SBQ21009.1"/>
    </source>
</evidence>
<name>A0A7H9WBT6_NEIGO</name>
<evidence type="ECO:0000256" key="1">
    <source>
        <dbReference type="SAM" id="MobiDB-lite"/>
    </source>
</evidence>
<keyword evidence="2" id="KW-0560">Oxidoreductase</keyword>
<reference evidence="2" key="1">
    <citation type="submission" date="2016-05" db="EMBL/GenBank/DDBJ databases">
        <authorList>
            <consortium name="Pathogen Informatics"/>
        </authorList>
    </citation>
    <scope>NUCLEOTIDE SEQUENCE</scope>
    <source>
        <strain evidence="2">WHO F</strain>
    </source>
</reference>
<dbReference type="EC" id="1.4.1.2" evidence="2"/>
<dbReference type="Gene3D" id="1.10.8.1210">
    <property type="match status" value="1"/>
</dbReference>
<accession>A0A7H9WBT6</accession>
<dbReference type="AlphaFoldDB" id="A0A7H9WBT6"/>
<sequence>MSDAVAKETLNPFEIARKQVKTACDRLKTDPAVYEILKSPTRVLEVKLDDGTVKTFTGYRSRAFPSRCESGRSQGTVDLDDHQMLRCRHSLRRRQRRRYLGSARLFRGGTGTHRPSLCRSDCPADRRKKSIFPPPM</sequence>
<dbReference type="EMBL" id="FLKW01000024">
    <property type="protein sequence ID" value="SBN18439.1"/>
    <property type="molecule type" value="Genomic_DNA"/>
</dbReference>
<organism evidence="2">
    <name type="scientific">Neisseria gonorrhoeae</name>
    <dbReference type="NCBI Taxonomy" id="485"/>
    <lineage>
        <taxon>Bacteria</taxon>
        <taxon>Pseudomonadati</taxon>
        <taxon>Pseudomonadota</taxon>
        <taxon>Betaproteobacteria</taxon>
        <taxon>Neisseriales</taxon>
        <taxon>Neisseriaceae</taxon>
        <taxon>Neisseria</taxon>
    </lineage>
</organism>